<dbReference type="SMART" id="SM00363">
    <property type="entry name" value="S4"/>
    <property type="match status" value="1"/>
</dbReference>
<dbReference type="InterPro" id="IPR036986">
    <property type="entry name" value="S4_RNA-bd_sf"/>
</dbReference>
<dbReference type="InterPro" id="IPR006224">
    <property type="entry name" value="PsdUridine_synth_RluA-like_CS"/>
</dbReference>
<evidence type="ECO:0000256" key="4">
    <source>
        <dbReference type="PROSITE-ProRule" id="PRU00182"/>
    </source>
</evidence>
<keyword evidence="4" id="KW-0694">RNA-binding</keyword>
<dbReference type="InterPro" id="IPR050188">
    <property type="entry name" value="RluA_PseudoU_synthase"/>
</dbReference>
<dbReference type="SUPFAM" id="SSF55120">
    <property type="entry name" value="Pseudouridine synthase"/>
    <property type="match status" value="1"/>
</dbReference>
<feature type="domain" description="RNA-binding S4" evidence="6">
    <location>
        <begin position="29"/>
        <end position="93"/>
    </location>
</feature>
<dbReference type="Gene3D" id="3.30.2350.10">
    <property type="entry name" value="Pseudouridine synthase"/>
    <property type="match status" value="1"/>
</dbReference>
<dbReference type="EC" id="5.4.99.-" evidence="5"/>
<proteinExistence type="inferred from homology"/>
<dbReference type="Gene3D" id="3.10.290.10">
    <property type="entry name" value="RNA-binding S4 domain"/>
    <property type="match status" value="1"/>
</dbReference>
<evidence type="ECO:0000313" key="8">
    <source>
        <dbReference type="Proteomes" id="UP001446205"/>
    </source>
</evidence>
<dbReference type="Pfam" id="PF00849">
    <property type="entry name" value="PseudoU_synth_2"/>
    <property type="match status" value="1"/>
</dbReference>
<dbReference type="InterPro" id="IPR006225">
    <property type="entry name" value="PsdUridine_synth_RluC/D"/>
</dbReference>
<dbReference type="CDD" id="cd00165">
    <property type="entry name" value="S4"/>
    <property type="match status" value="1"/>
</dbReference>
<evidence type="ECO:0000256" key="3">
    <source>
        <dbReference type="ARBA" id="ARBA00036882"/>
    </source>
</evidence>
<protein>
    <recommendedName>
        <fullName evidence="5">Pseudouridine synthase</fullName>
        <ecNumber evidence="5">5.4.99.-</ecNumber>
    </recommendedName>
</protein>
<dbReference type="EMBL" id="JBBPCO010000002">
    <property type="protein sequence ID" value="MEK8088792.1"/>
    <property type="molecule type" value="Genomic_DNA"/>
</dbReference>
<dbReference type="Proteomes" id="UP001446205">
    <property type="component" value="Unassembled WGS sequence"/>
</dbReference>
<evidence type="ECO:0000256" key="5">
    <source>
        <dbReference type="RuleBase" id="RU362028"/>
    </source>
</evidence>
<dbReference type="NCBIfam" id="NF008385">
    <property type="entry name" value="PRK11180.1"/>
    <property type="match status" value="1"/>
</dbReference>
<dbReference type="CDD" id="cd02869">
    <property type="entry name" value="PseudoU_synth_RluA_like"/>
    <property type="match status" value="1"/>
</dbReference>
<dbReference type="Pfam" id="PF01479">
    <property type="entry name" value="S4"/>
    <property type="match status" value="1"/>
</dbReference>
<keyword evidence="8" id="KW-1185">Reference proteome</keyword>
<name>A0ABU9D5G7_9PROT</name>
<comment type="caution">
    <text evidence="7">The sequence shown here is derived from an EMBL/GenBank/DDBJ whole genome shotgun (WGS) entry which is preliminary data.</text>
</comment>
<evidence type="ECO:0000259" key="6">
    <source>
        <dbReference type="SMART" id="SM00363"/>
    </source>
</evidence>
<keyword evidence="2 5" id="KW-0413">Isomerase</keyword>
<dbReference type="GO" id="GO:0160140">
    <property type="term" value="F:23S rRNA pseudouridine(1911/1915/1917) synthase activity"/>
    <property type="evidence" value="ECO:0007669"/>
    <property type="project" value="UniProtKB-EC"/>
</dbReference>
<sequence length="333" mass="37174">MDLTYHNSDAMEEGQQLLTLELPPEVMGLRLDQALTQIFSDHTRAQIQTWLRDNRVTVDEKPGKASQRVLGMEQVRVLVPEPESGDWAAEDIPLDICFEDEDILVINKPAGLVTHPAPGNREGTLLNAIVHHAPACATLARAGIVHRLDKDTSGLLVVAKSEAARQDLIDQLAAREVTREYRALVVGALTGGGRIEAPIGRHPLDRKRMGVVGSGKPAVTHYRIAERFPRHTLLKVRLETGRTHQIRVHMAYMHHPIVGDPVYGGRQMVPPGLNEAQQEQWRSFRRQALHAAHLAFMHPRTGEYLSWSAPLPKDFEQILQLLREVKAASEDKA</sequence>
<dbReference type="SUPFAM" id="SSF55174">
    <property type="entry name" value="Alpha-L RNA-binding motif"/>
    <property type="match status" value="1"/>
</dbReference>
<dbReference type="RefSeq" id="WP_341369857.1">
    <property type="nucleotide sequence ID" value="NZ_JBBPCO010000002.1"/>
</dbReference>
<dbReference type="InterPro" id="IPR006145">
    <property type="entry name" value="PsdUridine_synth_RsuA/RluA"/>
</dbReference>
<dbReference type="PROSITE" id="PS01129">
    <property type="entry name" value="PSI_RLU"/>
    <property type="match status" value="1"/>
</dbReference>
<evidence type="ECO:0000256" key="2">
    <source>
        <dbReference type="ARBA" id="ARBA00023235"/>
    </source>
</evidence>
<reference evidence="7 8" key="1">
    <citation type="submission" date="2024-04" db="EMBL/GenBank/DDBJ databases">
        <authorList>
            <person name="Abashina T."/>
            <person name="Shaikin A."/>
        </authorList>
    </citation>
    <scope>NUCLEOTIDE SEQUENCE [LARGE SCALE GENOMIC DNA]</scope>
    <source>
        <strain evidence="7 8">AAFK</strain>
    </source>
</reference>
<gene>
    <name evidence="7" type="primary">rluD</name>
    <name evidence="7" type="ORF">WOB96_03355</name>
</gene>
<comment type="similarity">
    <text evidence="1 5">Belongs to the pseudouridine synthase RluA family.</text>
</comment>
<dbReference type="NCBIfam" id="TIGR00005">
    <property type="entry name" value="rluA_subfam"/>
    <property type="match status" value="1"/>
</dbReference>
<evidence type="ECO:0000313" key="7">
    <source>
        <dbReference type="EMBL" id="MEK8088792.1"/>
    </source>
</evidence>
<comment type="catalytic activity">
    <reaction evidence="3">
        <text>uridine(1911/1915/1917) in 23S rRNA = pseudouridine(1911/1915/1917) in 23S rRNA</text>
        <dbReference type="Rhea" id="RHEA:42524"/>
        <dbReference type="Rhea" id="RHEA-COMP:10097"/>
        <dbReference type="Rhea" id="RHEA-COMP:10098"/>
        <dbReference type="ChEBI" id="CHEBI:65314"/>
        <dbReference type="ChEBI" id="CHEBI:65315"/>
        <dbReference type="EC" id="5.4.99.23"/>
    </reaction>
</comment>
<dbReference type="InterPro" id="IPR020103">
    <property type="entry name" value="PsdUridine_synth_cat_dom_sf"/>
</dbReference>
<comment type="function">
    <text evidence="5">Responsible for synthesis of pseudouridine from uracil.</text>
</comment>
<dbReference type="PROSITE" id="PS50889">
    <property type="entry name" value="S4"/>
    <property type="match status" value="1"/>
</dbReference>
<dbReference type="PANTHER" id="PTHR21600:SF44">
    <property type="entry name" value="RIBOSOMAL LARGE SUBUNIT PSEUDOURIDINE SYNTHASE D"/>
    <property type="match status" value="1"/>
</dbReference>
<dbReference type="PANTHER" id="PTHR21600">
    <property type="entry name" value="MITOCHONDRIAL RNA PSEUDOURIDINE SYNTHASE"/>
    <property type="match status" value="1"/>
</dbReference>
<evidence type="ECO:0000256" key="1">
    <source>
        <dbReference type="ARBA" id="ARBA00010876"/>
    </source>
</evidence>
<dbReference type="InterPro" id="IPR002942">
    <property type="entry name" value="S4_RNA-bd"/>
</dbReference>
<organism evidence="7 8">
    <name type="scientific">Thermithiobacillus plumbiphilus</name>
    <dbReference type="NCBI Taxonomy" id="1729899"/>
    <lineage>
        <taxon>Bacteria</taxon>
        <taxon>Pseudomonadati</taxon>
        <taxon>Pseudomonadota</taxon>
        <taxon>Acidithiobacillia</taxon>
        <taxon>Acidithiobacillales</taxon>
        <taxon>Thermithiobacillaceae</taxon>
        <taxon>Thermithiobacillus</taxon>
    </lineage>
</organism>
<accession>A0ABU9D5G7</accession>
<comment type="catalytic activity">
    <reaction evidence="5">
        <text>a uridine in RNA = a pseudouridine in RNA</text>
        <dbReference type="Rhea" id="RHEA:48348"/>
        <dbReference type="Rhea" id="RHEA-COMP:12068"/>
        <dbReference type="Rhea" id="RHEA-COMP:12069"/>
        <dbReference type="ChEBI" id="CHEBI:65314"/>
        <dbReference type="ChEBI" id="CHEBI:65315"/>
    </reaction>
</comment>